<keyword evidence="3" id="KW-1185">Reference proteome</keyword>
<evidence type="ECO:0000313" key="2">
    <source>
        <dbReference type="EMBL" id="NTY58669.1"/>
    </source>
</evidence>
<evidence type="ECO:0000256" key="1">
    <source>
        <dbReference type="ARBA" id="ARBA00010617"/>
    </source>
</evidence>
<protein>
    <recommendedName>
        <fullName evidence="4">Cytochrome P450</fullName>
    </recommendedName>
</protein>
<dbReference type="Gene3D" id="1.10.630.10">
    <property type="entry name" value="Cytochrome P450"/>
    <property type="match status" value="1"/>
</dbReference>
<dbReference type="PANTHER" id="PTHR46696">
    <property type="entry name" value="P450, PUTATIVE (EUROFUNG)-RELATED"/>
    <property type="match status" value="1"/>
</dbReference>
<dbReference type="EMBL" id="VBSB01000003">
    <property type="protein sequence ID" value="NTY58669.1"/>
    <property type="molecule type" value="Genomic_DNA"/>
</dbReference>
<dbReference type="PANTHER" id="PTHR46696:SF6">
    <property type="entry name" value="P450, PUTATIVE (EUROFUNG)-RELATED"/>
    <property type="match status" value="1"/>
</dbReference>
<proteinExistence type="inferred from homology"/>
<accession>A0ABX2JPH3</accession>
<organism evidence="2 3">
    <name type="scientific">Mycolicibacterium sphagni</name>
    <dbReference type="NCBI Taxonomy" id="1786"/>
    <lineage>
        <taxon>Bacteria</taxon>
        <taxon>Bacillati</taxon>
        <taxon>Actinomycetota</taxon>
        <taxon>Actinomycetes</taxon>
        <taxon>Mycobacteriales</taxon>
        <taxon>Mycobacteriaceae</taxon>
        <taxon>Mycolicibacterium</taxon>
    </lineage>
</organism>
<dbReference type="Proteomes" id="UP000708347">
    <property type="component" value="Unassembled WGS sequence"/>
</dbReference>
<dbReference type="InterPro" id="IPR017972">
    <property type="entry name" value="Cyt_P450_CS"/>
</dbReference>
<name>A0ABX2JPH3_9MYCO</name>
<dbReference type="SUPFAM" id="SSF48264">
    <property type="entry name" value="Cytochrome P450"/>
    <property type="match status" value="1"/>
</dbReference>
<dbReference type="PROSITE" id="PS00086">
    <property type="entry name" value="CYTOCHROME_P450"/>
    <property type="match status" value="1"/>
</dbReference>
<comment type="similarity">
    <text evidence="1">Belongs to the cytochrome P450 family.</text>
</comment>
<gene>
    <name evidence="2" type="ORF">FEG63_03765</name>
</gene>
<reference evidence="2 3" key="1">
    <citation type="submission" date="2019-05" db="EMBL/GenBank/DDBJ databases">
        <title>Mycolicibacterium sphagni ENV482 genome assembly.</title>
        <authorList>
            <person name="Chen W."/>
            <person name="Faulkner N.W."/>
            <person name="Hyman M.R."/>
        </authorList>
    </citation>
    <scope>NUCLEOTIDE SEQUENCE [LARGE SCALE GENOMIC DNA]</scope>
    <source>
        <strain evidence="2 3">ENV482</strain>
    </source>
</reference>
<dbReference type="InterPro" id="IPR036396">
    <property type="entry name" value="Cyt_P450_sf"/>
</dbReference>
<sequence>MLSLDSFWEDTRKYWADLRSIGPVVIVTDGLRDGTAYYLTRREDMLEVLLDPNRYVRTAPSPTRRAVDLTRPLLRRREVNADMSSPLRERAAAAIDSVAVAVASGKAVMTSEIGSLFADHVFFAMTGISYREELPQAVSEHRTAFLSKLVDQAGNPIDDAEAVDLVEMLVLAGHEALAAAANNAVREFLVKPELYDELREGPQRVADFVDELVGTVSTTITRETTAAVTVAGVEIPAGSRVELCVGAPADGPGGRLDFGTGLHQCIGRHLSVLALTAFVQEWLTL</sequence>
<evidence type="ECO:0008006" key="4">
    <source>
        <dbReference type="Google" id="ProtNLM"/>
    </source>
</evidence>
<comment type="caution">
    <text evidence="2">The sequence shown here is derived from an EMBL/GenBank/DDBJ whole genome shotgun (WGS) entry which is preliminary data.</text>
</comment>
<dbReference type="RefSeq" id="WP_174396622.1">
    <property type="nucleotide sequence ID" value="NZ_VBSB01000003.1"/>
</dbReference>
<evidence type="ECO:0000313" key="3">
    <source>
        <dbReference type="Proteomes" id="UP000708347"/>
    </source>
</evidence>